<keyword evidence="3" id="KW-1185">Reference proteome</keyword>
<dbReference type="Pfam" id="PF11346">
    <property type="entry name" value="DUF3149"/>
    <property type="match status" value="1"/>
</dbReference>
<reference evidence="2" key="1">
    <citation type="thesis" date="2020" institute="Technische Universitat Dresden" country="Dresden, Germany">
        <title>The Agarolytic System of Microbulbifer elongatus PORT2, Isolated from Batu Karas, Pangandaran West Java Indonesia.</title>
        <authorList>
            <person name="Anggraeni S.R."/>
        </authorList>
    </citation>
    <scope>NUCLEOTIDE SEQUENCE</scope>
    <source>
        <strain evidence="2">PORT2</strain>
    </source>
</reference>
<accession>A0ABT1P7S8</accession>
<feature type="transmembrane region" description="Helical" evidence="1">
    <location>
        <begin position="12"/>
        <end position="30"/>
    </location>
</feature>
<keyword evidence="1" id="KW-1133">Transmembrane helix</keyword>
<protein>
    <submittedName>
        <fullName evidence="2">DUF3149 domain-containing protein</fullName>
    </submittedName>
</protein>
<keyword evidence="1" id="KW-0812">Transmembrane</keyword>
<organism evidence="2 3">
    <name type="scientific">Microbulbifer elongatus</name>
    <dbReference type="NCBI Taxonomy" id="86173"/>
    <lineage>
        <taxon>Bacteria</taxon>
        <taxon>Pseudomonadati</taxon>
        <taxon>Pseudomonadota</taxon>
        <taxon>Gammaproteobacteria</taxon>
        <taxon>Cellvibrionales</taxon>
        <taxon>Microbulbiferaceae</taxon>
        <taxon>Microbulbifer</taxon>
    </lineage>
</organism>
<evidence type="ECO:0000313" key="3">
    <source>
        <dbReference type="Proteomes" id="UP001205566"/>
    </source>
</evidence>
<comment type="caution">
    <text evidence="2">The sequence shown here is derived from an EMBL/GenBank/DDBJ whole genome shotgun (WGS) entry which is preliminary data.</text>
</comment>
<dbReference type="RefSeq" id="WP_231757917.1">
    <property type="nucleotide sequence ID" value="NZ_CP088953.1"/>
</dbReference>
<evidence type="ECO:0000256" key="1">
    <source>
        <dbReference type="SAM" id="Phobius"/>
    </source>
</evidence>
<sequence length="51" mass="5731">MDAMIDLFTSFSGLLSLGIIAFICLMGGYITRMALRKMNEELSHQPRKTAH</sequence>
<dbReference type="EMBL" id="JACASI010000049">
    <property type="protein sequence ID" value="MCQ3831136.1"/>
    <property type="molecule type" value="Genomic_DNA"/>
</dbReference>
<gene>
    <name evidence="2" type="ORF">HXX02_17010</name>
</gene>
<proteinExistence type="predicted"/>
<name>A0ABT1P7S8_9GAMM</name>
<keyword evidence="1" id="KW-0472">Membrane</keyword>
<dbReference type="InterPro" id="IPR021494">
    <property type="entry name" value="DUF3149"/>
</dbReference>
<dbReference type="Proteomes" id="UP001205566">
    <property type="component" value="Unassembled WGS sequence"/>
</dbReference>
<evidence type="ECO:0000313" key="2">
    <source>
        <dbReference type="EMBL" id="MCQ3831136.1"/>
    </source>
</evidence>